<feature type="region of interest" description="Disordered" evidence="1">
    <location>
        <begin position="1"/>
        <end position="30"/>
    </location>
</feature>
<dbReference type="InterPro" id="IPR011051">
    <property type="entry name" value="RmlC_Cupin_sf"/>
</dbReference>
<proteinExistence type="predicted"/>
<accession>A0A8B6HPZ2</accession>
<comment type="caution">
    <text evidence="2">The sequence shown here is derived from an EMBL/GenBank/DDBJ whole genome shotgun (WGS) entry which is preliminary data.</text>
</comment>
<dbReference type="Gene3D" id="2.60.120.10">
    <property type="entry name" value="Jelly Rolls"/>
    <property type="match status" value="1"/>
</dbReference>
<sequence>MSSKRQRPANENVKQVKQARRKNDMPTWERQFPVNGQGTLVFNKDTEVPFIISVENEKGHYGLSIHIEKDHAMFFQRKGEERKKLSLIHEKECGIEKGKISYWYSYDRDNLVLKYGKGYRMEETTILTHDFLKNAASKEEKKEIRKELYPYFNAAEKKFIRKYEAMSVNSKGVTVTEEMVEFDKNPLISNVSPLVLDSSKVNLFFLDGSDYIFSASLPPACRELYENIKGCQLNYPEEVTGVLLSDAIRYSIETKNCLLNKRLKDKADEFGGNDIKETYLRVTLGQSLGKSPGIPYVLEIWPKGHYSPIHNHGNANAVIRVLYGSIHIMNYNKHVSSPHAKPMKEFDAREGDVTWINRNWYQTHKLKNTSNDYCATIQCYNYDAGDTTHWPYFDYISENSTIEEFFPNSDFTFREMREQVLKEYKQSLE</sequence>
<protein>
    <recommendedName>
        <fullName evidence="4">Cysteine dioxygenase</fullName>
    </recommendedName>
</protein>
<evidence type="ECO:0000256" key="1">
    <source>
        <dbReference type="SAM" id="MobiDB-lite"/>
    </source>
</evidence>
<name>A0A8B6HPZ2_MYTGA</name>
<dbReference type="CDD" id="cd10548">
    <property type="entry name" value="cupin_CDO"/>
    <property type="match status" value="1"/>
</dbReference>
<dbReference type="SUPFAM" id="SSF51182">
    <property type="entry name" value="RmlC-like cupins"/>
    <property type="match status" value="1"/>
</dbReference>
<organism evidence="2 3">
    <name type="scientific">Mytilus galloprovincialis</name>
    <name type="common">Mediterranean mussel</name>
    <dbReference type="NCBI Taxonomy" id="29158"/>
    <lineage>
        <taxon>Eukaryota</taxon>
        <taxon>Metazoa</taxon>
        <taxon>Spiralia</taxon>
        <taxon>Lophotrochozoa</taxon>
        <taxon>Mollusca</taxon>
        <taxon>Bivalvia</taxon>
        <taxon>Autobranchia</taxon>
        <taxon>Pteriomorphia</taxon>
        <taxon>Mytilida</taxon>
        <taxon>Mytiloidea</taxon>
        <taxon>Mytilidae</taxon>
        <taxon>Mytilinae</taxon>
        <taxon>Mytilus</taxon>
    </lineage>
</organism>
<dbReference type="InterPro" id="IPR014710">
    <property type="entry name" value="RmlC-like_jellyroll"/>
</dbReference>
<dbReference type="EMBL" id="UYJE01010336">
    <property type="protein sequence ID" value="VDI82294.1"/>
    <property type="molecule type" value="Genomic_DNA"/>
</dbReference>
<evidence type="ECO:0008006" key="4">
    <source>
        <dbReference type="Google" id="ProtNLM"/>
    </source>
</evidence>
<gene>
    <name evidence="2" type="ORF">MGAL_10B022145</name>
</gene>
<keyword evidence="3" id="KW-1185">Reference proteome</keyword>
<reference evidence="2" key="1">
    <citation type="submission" date="2018-11" db="EMBL/GenBank/DDBJ databases">
        <authorList>
            <person name="Alioto T."/>
            <person name="Alioto T."/>
        </authorList>
    </citation>
    <scope>NUCLEOTIDE SEQUENCE</scope>
</reference>
<evidence type="ECO:0000313" key="2">
    <source>
        <dbReference type="EMBL" id="VDI82294.1"/>
    </source>
</evidence>
<dbReference type="Proteomes" id="UP000596742">
    <property type="component" value="Unassembled WGS sequence"/>
</dbReference>
<dbReference type="OrthoDB" id="5946895at2759"/>
<evidence type="ECO:0000313" key="3">
    <source>
        <dbReference type="Proteomes" id="UP000596742"/>
    </source>
</evidence>
<dbReference type="AlphaFoldDB" id="A0A8B6HPZ2"/>